<keyword evidence="2" id="KW-0238">DNA-binding</keyword>
<dbReference type="OrthoDB" id="142007at2"/>
<dbReference type="AlphaFoldDB" id="D1C797"/>
<evidence type="ECO:0000313" key="5">
    <source>
        <dbReference type="EMBL" id="ACZ39743.1"/>
    </source>
</evidence>
<sequence length="358" mass="40648">MGELILGRPALKLEFAVSVPLDLTSALSLVFRATDPRRFDRWLVEARERLDPEARHDLDTVLGSSGRLLYYVEELLMSFDPFTPEHLDADFDAYIAHLRSLPPWAYHSMMAQSLLRVYRDRGVTVAPPDTADRTAWRAFLEPGITRADLDEVVDLVLAPEQLKARTISLIERFWHDCYHDEYHRTLPEMRRALRQARSTTYPSVAVAFEELSGHRLPEEVQLALPHVERVTICPSYHLGNFAQFILYPPELILYFNCQRTSAATQPARGSKLSADLLPGLRALADGTRLRIIEMLQGGELYAQEIVGRLGISQSAVSRHLSMLEAADIVKVRPTNGMKYYAINAQRLRQIAEELEQIG</sequence>
<dbReference type="PROSITE" id="PS50987">
    <property type="entry name" value="HTH_ARSR_2"/>
    <property type="match status" value="1"/>
</dbReference>
<dbReference type="InParanoid" id="D1C797"/>
<evidence type="ECO:0000313" key="6">
    <source>
        <dbReference type="Proteomes" id="UP000002027"/>
    </source>
</evidence>
<proteinExistence type="predicted"/>
<dbReference type="EMBL" id="CP001823">
    <property type="protein sequence ID" value="ACZ39743.1"/>
    <property type="molecule type" value="Genomic_DNA"/>
</dbReference>
<dbReference type="SUPFAM" id="SSF46785">
    <property type="entry name" value="Winged helix' DNA-binding domain"/>
    <property type="match status" value="1"/>
</dbReference>
<dbReference type="PRINTS" id="PR00778">
    <property type="entry name" value="HTHARSR"/>
</dbReference>
<dbReference type="InterPro" id="IPR011991">
    <property type="entry name" value="ArsR-like_HTH"/>
</dbReference>
<dbReference type="GO" id="GO:0003677">
    <property type="term" value="F:DNA binding"/>
    <property type="evidence" value="ECO:0007669"/>
    <property type="project" value="UniProtKB-KW"/>
</dbReference>
<dbReference type="Gene3D" id="1.10.10.10">
    <property type="entry name" value="Winged helix-like DNA-binding domain superfamily/Winged helix DNA-binding domain"/>
    <property type="match status" value="1"/>
</dbReference>
<keyword evidence="6" id="KW-1185">Reference proteome</keyword>
<keyword evidence="1" id="KW-0805">Transcription regulation</keyword>
<dbReference type="SMART" id="SM00418">
    <property type="entry name" value="HTH_ARSR"/>
    <property type="match status" value="1"/>
</dbReference>
<evidence type="ECO:0000259" key="4">
    <source>
        <dbReference type="PROSITE" id="PS50987"/>
    </source>
</evidence>
<dbReference type="eggNOG" id="COG0640">
    <property type="taxonomic scope" value="Bacteria"/>
</dbReference>
<dbReference type="PANTHER" id="PTHR33154">
    <property type="entry name" value="TRANSCRIPTIONAL REGULATOR, ARSR FAMILY"/>
    <property type="match status" value="1"/>
</dbReference>
<feature type="domain" description="HTH arsR-type" evidence="4">
    <location>
        <begin position="268"/>
        <end position="358"/>
    </location>
</feature>
<dbReference type="Pfam" id="PF01022">
    <property type="entry name" value="HTH_5"/>
    <property type="match status" value="1"/>
</dbReference>
<accession>D1C797</accession>
<dbReference type="GO" id="GO:0003700">
    <property type="term" value="F:DNA-binding transcription factor activity"/>
    <property type="evidence" value="ECO:0007669"/>
    <property type="project" value="InterPro"/>
</dbReference>
<dbReference type="RefSeq" id="WP_012872784.1">
    <property type="nucleotide sequence ID" value="NC_013523.1"/>
</dbReference>
<name>D1C797_SPHTD</name>
<reference evidence="5 6" key="2">
    <citation type="journal article" date="2010" name="Stand. Genomic Sci.">
        <title>Complete genome sequence of Desulfohalobium retbaense type strain (HR(100)).</title>
        <authorList>
            <person name="Spring S."/>
            <person name="Nolan M."/>
            <person name="Lapidus A."/>
            <person name="Glavina Del Rio T."/>
            <person name="Copeland A."/>
            <person name="Tice H."/>
            <person name="Cheng J.F."/>
            <person name="Lucas S."/>
            <person name="Land M."/>
            <person name="Chen F."/>
            <person name="Bruce D."/>
            <person name="Goodwin L."/>
            <person name="Pitluck S."/>
            <person name="Ivanova N."/>
            <person name="Mavromatis K."/>
            <person name="Mikhailova N."/>
            <person name="Pati A."/>
            <person name="Chen A."/>
            <person name="Palaniappan K."/>
            <person name="Hauser L."/>
            <person name="Chang Y.J."/>
            <person name="Jeffries C.D."/>
            <person name="Munk C."/>
            <person name="Kiss H."/>
            <person name="Chain P."/>
            <person name="Han C."/>
            <person name="Brettin T."/>
            <person name="Detter J.C."/>
            <person name="Schuler E."/>
            <person name="Goker M."/>
            <person name="Rohde M."/>
            <person name="Bristow J."/>
            <person name="Eisen J.A."/>
            <person name="Markowitz V."/>
            <person name="Hugenholtz P."/>
            <person name="Kyrpides N.C."/>
            <person name="Klenk H.P."/>
        </authorList>
    </citation>
    <scope>NUCLEOTIDE SEQUENCE [LARGE SCALE GENOMIC DNA]</scope>
    <source>
        <strain evidence="6">ATCC 49802 / DSM 20745 / S 6022</strain>
    </source>
</reference>
<dbReference type="STRING" id="479434.Sthe_2322"/>
<keyword evidence="3" id="KW-0804">Transcription</keyword>
<evidence type="ECO:0000256" key="2">
    <source>
        <dbReference type="ARBA" id="ARBA00023125"/>
    </source>
</evidence>
<dbReference type="InterPro" id="IPR036388">
    <property type="entry name" value="WH-like_DNA-bd_sf"/>
</dbReference>
<dbReference type="PANTHER" id="PTHR33154:SF33">
    <property type="entry name" value="TRANSCRIPTIONAL REPRESSOR SDPR"/>
    <property type="match status" value="1"/>
</dbReference>
<protein>
    <submittedName>
        <fullName evidence="5">Transcriptional regulator, ArsR family</fullName>
    </submittedName>
</protein>
<dbReference type="NCBIfam" id="NF033788">
    <property type="entry name" value="HTH_metalloreg"/>
    <property type="match status" value="1"/>
</dbReference>
<dbReference type="Proteomes" id="UP000002027">
    <property type="component" value="Chromosome 1"/>
</dbReference>
<dbReference type="HOGENOM" id="CLU_773641_0_0_0"/>
<dbReference type="KEGG" id="sti:Sthe_2322"/>
<organism evidence="5 6">
    <name type="scientific">Sphaerobacter thermophilus (strain ATCC 49802 / DSM 20745 / KCCM 41009 / NCIMB 13125 / S 6022)</name>
    <dbReference type="NCBI Taxonomy" id="479434"/>
    <lineage>
        <taxon>Bacteria</taxon>
        <taxon>Pseudomonadati</taxon>
        <taxon>Thermomicrobiota</taxon>
        <taxon>Thermomicrobia</taxon>
        <taxon>Sphaerobacterales</taxon>
        <taxon>Sphaerobacterineae</taxon>
        <taxon>Sphaerobacteraceae</taxon>
        <taxon>Sphaerobacter</taxon>
    </lineage>
</organism>
<dbReference type="CDD" id="cd00090">
    <property type="entry name" value="HTH_ARSR"/>
    <property type="match status" value="1"/>
</dbReference>
<dbReference type="InterPro" id="IPR036390">
    <property type="entry name" value="WH_DNA-bd_sf"/>
</dbReference>
<reference evidence="6" key="1">
    <citation type="submission" date="2009-11" db="EMBL/GenBank/DDBJ databases">
        <title>The complete chromosome 1 of Sphaerobacter thermophilus DSM 20745.</title>
        <authorList>
            <person name="Lucas S."/>
            <person name="Copeland A."/>
            <person name="Lapidus A."/>
            <person name="Glavina del Rio T."/>
            <person name="Dalin E."/>
            <person name="Tice H."/>
            <person name="Bruce D."/>
            <person name="Goodwin L."/>
            <person name="Pitluck S."/>
            <person name="Kyrpides N."/>
            <person name="Mavromatis K."/>
            <person name="Ivanova N."/>
            <person name="Mikhailova N."/>
            <person name="LaButti K.M."/>
            <person name="Clum A."/>
            <person name="Sun H.I."/>
            <person name="Brettin T."/>
            <person name="Detter J.C."/>
            <person name="Han C."/>
            <person name="Larimer F."/>
            <person name="Land M."/>
            <person name="Hauser L."/>
            <person name="Markowitz V."/>
            <person name="Cheng J.F."/>
            <person name="Hugenholtz P."/>
            <person name="Woyke T."/>
            <person name="Wu D."/>
            <person name="Steenblock K."/>
            <person name="Schneider S."/>
            <person name="Pukall R."/>
            <person name="Goeker M."/>
            <person name="Klenk H.P."/>
            <person name="Eisen J.A."/>
        </authorList>
    </citation>
    <scope>NUCLEOTIDE SEQUENCE [LARGE SCALE GENOMIC DNA]</scope>
    <source>
        <strain evidence="6">ATCC 49802 / DSM 20745 / S 6022</strain>
    </source>
</reference>
<gene>
    <name evidence="5" type="ordered locus">Sthe_2322</name>
</gene>
<evidence type="ECO:0000256" key="1">
    <source>
        <dbReference type="ARBA" id="ARBA00023015"/>
    </source>
</evidence>
<evidence type="ECO:0000256" key="3">
    <source>
        <dbReference type="ARBA" id="ARBA00023163"/>
    </source>
</evidence>
<dbReference type="InterPro" id="IPR001845">
    <property type="entry name" value="HTH_ArsR_DNA-bd_dom"/>
</dbReference>
<dbReference type="InterPro" id="IPR051081">
    <property type="entry name" value="HTH_MetalResp_TranReg"/>
</dbReference>